<gene>
    <name evidence="8" type="ORF">DI392_10890</name>
</gene>
<keyword evidence="6" id="KW-1133">Transmembrane helix</keyword>
<reference evidence="8 9" key="1">
    <citation type="submission" date="2018-05" db="EMBL/GenBank/DDBJ databases">
        <title>Vibrio limimaris sp. nov., isolated from marine sediment.</title>
        <authorList>
            <person name="Li C.-M."/>
        </authorList>
    </citation>
    <scope>NUCLEOTIDE SEQUENCE [LARGE SCALE GENOMIC DNA]</scope>
    <source>
        <strain evidence="8 9">E4404</strain>
    </source>
</reference>
<sequence>MNRFKLQIIGTLSALITIIVVILAALNYYSFKNESVYQNKELLREQNATIEAELEEKITSYRHMLSSVRVTKADIQGDRLSESAVIQLSALHRAQSSISDEVAIVTKDGSIYNEAGDKLPFNAKERNRPYYNAVFNQGKQFYISPPYQSSVTGNTVLAVIYKINSNAAVFSNVRIDAVLDELAKKSNIFLYAQNGSILLAPYSEMVGKSIFEARPLYKGFSTDKPELSYTASVDGKDIDFTAFWSHLDITGWSYVTFIQDTVIEEAANDQLLSTAITGLISLIIAGIILLLTVNKLVLKPVGGAPDDIAALMEKMAGGDLTQNFIPTGKETGIYRSLVNLSAQLATLIRNSHNISENVSSAAQELNVVMSDTQNNAQNELQQIEQVSTAINELSSTSQEVSDKAVMAEDEARKTQTSVDSGKQTLEKNILLTDQINDSVTTTAGIVDELSQFVQEIGSVTEVINNISEQTNLLALNAAIEAARAGEQGRGFAVVADEVRVLATKTQESTVSIQEIIEKLQSQSQKANKNMATNVELIEESVTLADQIKAAFEEITAASQSISDINTLVATASQQQFAVTEEISQSTTQTFDLVHKNVAAINQTLQASTELAQLAEAQQSELGYFKV</sequence>
<evidence type="ECO:0000256" key="6">
    <source>
        <dbReference type="SAM" id="Phobius"/>
    </source>
</evidence>
<comment type="subcellular location">
    <subcellularLocation>
        <location evidence="1">Cell inner membrane</location>
    </subcellularLocation>
</comment>
<feature type="transmembrane region" description="Helical" evidence="6">
    <location>
        <begin position="271"/>
        <end position="291"/>
    </location>
</feature>
<evidence type="ECO:0000256" key="5">
    <source>
        <dbReference type="SAM" id="Coils"/>
    </source>
</evidence>
<dbReference type="InterPro" id="IPR029151">
    <property type="entry name" value="Sensor-like_sf"/>
</dbReference>
<evidence type="ECO:0000259" key="7">
    <source>
        <dbReference type="PROSITE" id="PS50111"/>
    </source>
</evidence>
<dbReference type="PANTHER" id="PTHR32089">
    <property type="entry name" value="METHYL-ACCEPTING CHEMOTAXIS PROTEIN MCPB"/>
    <property type="match status" value="1"/>
</dbReference>
<dbReference type="CDD" id="cd11386">
    <property type="entry name" value="MCP_signal"/>
    <property type="match status" value="1"/>
</dbReference>
<dbReference type="Proteomes" id="UP000245362">
    <property type="component" value="Unassembled WGS sequence"/>
</dbReference>
<organism evidence="8 9">
    <name type="scientific">Vibrio albus</name>
    <dbReference type="NCBI Taxonomy" id="2200953"/>
    <lineage>
        <taxon>Bacteria</taxon>
        <taxon>Pseudomonadati</taxon>
        <taxon>Pseudomonadota</taxon>
        <taxon>Gammaproteobacteria</taxon>
        <taxon>Vibrionales</taxon>
        <taxon>Vibrionaceae</taxon>
        <taxon>Vibrio</taxon>
    </lineage>
</organism>
<dbReference type="SUPFAM" id="SSF58104">
    <property type="entry name" value="Methyl-accepting chemotaxis protein (MCP) signaling domain"/>
    <property type="match status" value="1"/>
</dbReference>
<keyword evidence="6" id="KW-0812">Transmembrane</keyword>
<evidence type="ECO:0000256" key="2">
    <source>
        <dbReference type="ARBA" id="ARBA00023224"/>
    </source>
</evidence>
<dbReference type="EMBL" id="QFWT01000005">
    <property type="protein sequence ID" value="PWI33353.1"/>
    <property type="molecule type" value="Genomic_DNA"/>
</dbReference>
<keyword evidence="2 4" id="KW-0807">Transducer</keyword>
<feature type="domain" description="Methyl-accepting transducer" evidence="7">
    <location>
        <begin position="354"/>
        <end position="590"/>
    </location>
</feature>
<keyword evidence="6" id="KW-0472">Membrane</keyword>
<dbReference type="Gene3D" id="3.30.450.20">
    <property type="entry name" value="PAS domain"/>
    <property type="match status" value="2"/>
</dbReference>
<dbReference type="GO" id="GO:0006935">
    <property type="term" value="P:chemotaxis"/>
    <property type="evidence" value="ECO:0007669"/>
    <property type="project" value="UniProtKB-ARBA"/>
</dbReference>
<name>A0A2U3B999_9VIBR</name>
<keyword evidence="9" id="KW-1185">Reference proteome</keyword>
<dbReference type="Pfam" id="PF00015">
    <property type="entry name" value="MCPsignal"/>
    <property type="match status" value="1"/>
</dbReference>
<dbReference type="PANTHER" id="PTHR32089:SF33">
    <property type="entry name" value="TOXIN COREGULATED PILUS BIOSYNTHESIS PROTEIN I"/>
    <property type="match status" value="1"/>
</dbReference>
<feature type="transmembrane region" description="Helical" evidence="6">
    <location>
        <begin position="12"/>
        <end position="31"/>
    </location>
</feature>
<comment type="caution">
    <text evidence="8">The sequence shown here is derived from an EMBL/GenBank/DDBJ whole genome shotgun (WGS) entry which is preliminary data.</text>
</comment>
<dbReference type="SUPFAM" id="SSF103190">
    <property type="entry name" value="Sensory domain-like"/>
    <property type="match status" value="1"/>
</dbReference>
<feature type="coiled-coil region" evidence="5">
    <location>
        <begin position="33"/>
        <end position="60"/>
    </location>
</feature>
<dbReference type="RefSeq" id="WP_109319937.1">
    <property type="nucleotide sequence ID" value="NZ_QFWT01000005.1"/>
</dbReference>
<dbReference type="GO" id="GO:0005886">
    <property type="term" value="C:plasma membrane"/>
    <property type="evidence" value="ECO:0007669"/>
    <property type="project" value="UniProtKB-SubCell"/>
</dbReference>
<comment type="similarity">
    <text evidence="3">Belongs to the methyl-accepting chemotaxis (MCP) protein family.</text>
</comment>
<evidence type="ECO:0000313" key="9">
    <source>
        <dbReference type="Proteomes" id="UP000245362"/>
    </source>
</evidence>
<evidence type="ECO:0000256" key="1">
    <source>
        <dbReference type="ARBA" id="ARBA00004533"/>
    </source>
</evidence>
<keyword evidence="5" id="KW-0175">Coiled coil</keyword>
<evidence type="ECO:0000313" key="8">
    <source>
        <dbReference type="EMBL" id="PWI33353.1"/>
    </source>
</evidence>
<evidence type="ECO:0000256" key="4">
    <source>
        <dbReference type="PROSITE-ProRule" id="PRU00284"/>
    </source>
</evidence>
<dbReference type="InterPro" id="IPR004089">
    <property type="entry name" value="MCPsignal_dom"/>
</dbReference>
<dbReference type="SMART" id="SM00283">
    <property type="entry name" value="MA"/>
    <property type="match status" value="1"/>
</dbReference>
<dbReference type="OrthoDB" id="5867045at2"/>
<dbReference type="Gene3D" id="1.10.287.950">
    <property type="entry name" value="Methyl-accepting chemotaxis protein"/>
    <property type="match status" value="1"/>
</dbReference>
<dbReference type="GO" id="GO:0007165">
    <property type="term" value="P:signal transduction"/>
    <property type="evidence" value="ECO:0007669"/>
    <property type="project" value="UniProtKB-KW"/>
</dbReference>
<evidence type="ECO:0000256" key="3">
    <source>
        <dbReference type="ARBA" id="ARBA00029447"/>
    </source>
</evidence>
<dbReference type="PROSITE" id="PS50111">
    <property type="entry name" value="CHEMOTAXIS_TRANSDUC_2"/>
    <property type="match status" value="1"/>
</dbReference>
<protein>
    <submittedName>
        <fullName evidence="8">Methyl-accepting chemotaxis protein</fullName>
    </submittedName>
</protein>
<proteinExistence type="inferred from homology"/>
<dbReference type="AlphaFoldDB" id="A0A2U3B999"/>
<dbReference type="FunFam" id="1.10.287.950:FF:000001">
    <property type="entry name" value="Methyl-accepting chemotaxis sensory transducer"/>
    <property type="match status" value="1"/>
</dbReference>
<accession>A0A2U3B999</accession>